<dbReference type="Pfam" id="PF13676">
    <property type="entry name" value="TIR_2"/>
    <property type="match status" value="1"/>
</dbReference>
<reference evidence="2 3" key="1">
    <citation type="journal article" date="2014" name="Nature">
        <title>An environmental bacterial taxon with a large and distinct metabolic repertoire.</title>
        <authorList>
            <person name="Wilson M.C."/>
            <person name="Mori T."/>
            <person name="Ruckert C."/>
            <person name="Uria A.R."/>
            <person name="Helf M.J."/>
            <person name="Takada K."/>
            <person name="Gernert C."/>
            <person name="Steffens U.A."/>
            <person name="Heycke N."/>
            <person name="Schmitt S."/>
            <person name="Rinke C."/>
            <person name="Helfrich E.J."/>
            <person name="Brachmann A.O."/>
            <person name="Gurgui C."/>
            <person name="Wakimoto T."/>
            <person name="Kracht M."/>
            <person name="Crusemann M."/>
            <person name="Hentschel U."/>
            <person name="Abe I."/>
            <person name="Matsunaga S."/>
            <person name="Kalinowski J."/>
            <person name="Takeyama H."/>
            <person name="Piel J."/>
        </authorList>
    </citation>
    <scope>NUCLEOTIDE SEQUENCE [LARGE SCALE GENOMIC DNA]</scope>
    <source>
        <strain evidence="3">TSY2</strain>
    </source>
</reference>
<gene>
    <name evidence="2" type="ORF">ETSY2_34370</name>
</gene>
<evidence type="ECO:0000313" key="3">
    <source>
        <dbReference type="Proteomes" id="UP000019140"/>
    </source>
</evidence>
<dbReference type="InterPro" id="IPR035897">
    <property type="entry name" value="Toll_tir_struct_dom_sf"/>
</dbReference>
<dbReference type="InterPro" id="IPR000157">
    <property type="entry name" value="TIR_dom"/>
</dbReference>
<proteinExistence type="predicted"/>
<evidence type="ECO:0000259" key="1">
    <source>
        <dbReference type="Pfam" id="PF13676"/>
    </source>
</evidence>
<dbReference type="EMBL" id="AZHX01001474">
    <property type="protein sequence ID" value="ETX02997.1"/>
    <property type="molecule type" value="Genomic_DNA"/>
</dbReference>
<dbReference type="GO" id="GO:0007165">
    <property type="term" value="P:signal transduction"/>
    <property type="evidence" value="ECO:0007669"/>
    <property type="project" value="InterPro"/>
</dbReference>
<accession>W4M018</accession>
<sequence length="207" mass="23347">MSRLRHAWITHAAKDYYVAAQLAEVLKRQRLRIGVDGTGRHAATLLSRERRAAISQSRVLVLLWSAAASQSRTVNVAWLAAFYEDRFIVPCVLDVTPLPPCLQTTVYLDLRRSSPHHWERLISAVRGAPNAANPIVHVVPRPPAALLRPLKPMMRIQQDICACWYRRDRAGMATLQRQLNGLITKHRLLSAPDPGLASFQGYHLMHT</sequence>
<dbReference type="HOGENOM" id="CLU_080924_0_0_7"/>
<keyword evidence="3" id="KW-1185">Reference proteome</keyword>
<evidence type="ECO:0000313" key="2">
    <source>
        <dbReference type="EMBL" id="ETX02997.1"/>
    </source>
</evidence>
<dbReference type="AlphaFoldDB" id="W4M018"/>
<comment type="caution">
    <text evidence="2">The sequence shown here is derived from an EMBL/GenBank/DDBJ whole genome shotgun (WGS) entry which is preliminary data.</text>
</comment>
<dbReference type="Proteomes" id="UP000019140">
    <property type="component" value="Unassembled WGS sequence"/>
</dbReference>
<name>W4M018_9BACT</name>
<protein>
    <recommendedName>
        <fullName evidence="1">TIR domain-containing protein</fullName>
    </recommendedName>
</protein>
<dbReference type="Gene3D" id="3.40.50.10140">
    <property type="entry name" value="Toll/interleukin-1 receptor homology (TIR) domain"/>
    <property type="match status" value="1"/>
</dbReference>
<dbReference type="SUPFAM" id="SSF52200">
    <property type="entry name" value="Toll/Interleukin receptor TIR domain"/>
    <property type="match status" value="1"/>
</dbReference>
<organism evidence="2 3">
    <name type="scientific">Candidatus Entotheonella gemina</name>
    <dbReference type="NCBI Taxonomy" id="1429439"/>
    <lineage>
        <taxon>Bacteria</taxon>
        <taxon>Pseudomonadati</taxon>
        <taxon>Nitrospinota/Tectimicrobiota group</taxon>
        <taxon>Candidatus Tectimicrobiota</taxon>
        <taxon>Candidatus Entotheonellia</taxon>
        <taxon>Candidatus Entotheonellales</taxon>
        <taxon>Candidatus Entotheonellaceae</taxon>
        <taxon>Candidatus Entotheonella</taxon>
    </lineage>
</organism>
<feature type="domain" description="TIR" evidence="1">
    <location>
        <begin position="9"/>
        <end position="121"/>
    </location>
</feature>